<dbReference type="AlphaFoldDB" id="A0A849IBM2"/>
<gene>
    <name evidence="2" type="ORF">HJG44_02800</name>
</gene>
<evidence type="ECO:0000256" key="1">
    <source>
        <dbReference type="SAM" id="MobiDB-lite"/>
    </source>
</evidence>
<reference evidence="2 3" key="1">
    <citation type="submission" date="2020-04" db="EMBL/GenBank/DDBJ databases">
        <title>Enterovirga sp. isolate from soil.</title>
        <authorList>
            <person name="Chea S."/>
            <person name="Kim D.-U."/>
        </authorList>
    </citation>
    <scope>NUCLEOTIDE SEQUENCE [LARGE SCALE GENOMIC DNA]</scope>
    <source>
        <strain evidence="2 3">DB1703</strain>
    </source>
</reference>
<feature type="region of interest" description="Disordered" evidence="1">
    <location>
        <begin position="63"/>
        <end position="98"/>
    </location>
</feature>
<evidence type="ECO:0000313" key="3">
    <source>
        <dbReference type="Proteomes" id="UP000564885"/>
    </source>
</evidence>
<dbReference type="EMBL" id="JABEPP010000001">
    <property type="protein sequence ID" value="NNM71323.1"/>
    <property type="molecule type" value="Genomic_DNA"/>
</dbReference>
<protein>
    <submittedName>
        <fullName evidence="2">Uncharacterized protein</fullName>
    </submittedName>
</protein>
<evidence type="ECO:0000313" key="2">
    <source>
        <dbReference type="EMBL" id="NNM71323.1"/>
    </source>
</evidence>
<dbReference type="RefSeq" id="WP_171216795.1">
    <property type="nucleotide sequence ID" value="NZ_JABEPP010000001.1"/>
</dbReference>
<proteinExistence type="predicted"/>
<name>A0A849IBM2_9HYPH</name>
<keyword evidence="3" id="KW-1185">Reference proteome</keyword>
<dbReference type="Proteomes" id="UP000564885">
    <property type="component" value="Unassembled WGS sequence"/>
</dbReference>
<sequence length="169" mass="18466">MKSSLRAAAGAALVLGGITGAQAGFFERLFGIEPEPQRYYYQPAPAGEGVDVGDDALDITVRKRPKERAVRKERKRQDSVETASVPPEALDPAKNPDWYLQDPTLRRGDIVVLKGEVLVFRGGRLPFSRANFASLSESDLPKEERERLAHMAGLKPVLPPRTTVASAAE</sequence>
<organism evidence="2 3">
    <name type="scientific">Enterovirga aerilata</name>
    <dbReference type="NCBI Taxonomy" id="2730920"/>
    <lineage>
        <taxon>Bacteria</taxon>
        <taxon>Pseudomonadati</taxon>
        <taxon>Pseudomonadota</taxon>
        <taxon>Alphaproteobacteria</taxon>
        <taxon>Hyphomicrobiales</taxon>
        <taxon>Methylobacteriaceae</taxon>
        <taxon>Enterovirga</taxon>
    </lineage>
</organism>
<feature type="compositionally biased region" description="Basic and acidic residues" evidence="1">
    <location>
        <begin position="67"/>
        <end position="79"/>
    </location>
</feature>
<comment type="caution">
    <text evidence="2">The sequence shown here is derived from an EMBL/GenBank/DDBJ whole genome shotgun (WGS) entry which is preliminary data.</text>
</comment>
<accession>A0A849IBM2</accession>